<protein>
    <submittedName>
        <fullName evidence="2">Uncharacterized protein</fullName>
    </submittedName>
</protein>
<evidence type="ECO:0000313" key="2">
    <source>
        <dbReference type="EMBL" id="SFU97599.1"/>
    </source>
</evidence>
<evidence type="ECO:0000313" key="3">
    <source>
        <dbReference type="Proteomes" id="UP000183508"/>
    </source>
</evidence>
<reference evidence="3" key="1">
    <citation type="submission" date="2016-10" db="EMBL/GenBank/DDBJ databases">
        <authorList>
            <person name="Varghese N."/>
        </authorList>
    </citation>
    <scope>NUCLEOTIDE SEQUENCE [LARGE SCALE GENOMIC DNA]</scope>
    <source>
        <strain evidence="3">DSM 17980</strain>
    </source>
</reference>
<dbReference type="STRING" id="392015.SAMN05421543_11669"/>
<feature type="region of interest" description="Disordered" evidence="1">
    <location>
        <begin position="1"/>
        <end position="23"/>
    </location>
</feature>
<sequence>MHHGSETEGTYAQSIRDSGGDDMTRKGAARAWLSLWLICGGLAGCTAQGTGSNNATSGAGGQNAAEQTTNGQAVVETAGGATKGTVADSKDVVNPDVIRRHYAENHLNVVKIQPYPQFHGELVTYSYGDPTIPDRWDWWGEDGKPYPLPTSKYFTTLMEVRDDTDILLMATGENDIDASVDFPFVMHCYRMDAKSPFFEVDEPYYAPLNQPESFGDKKTERLSEVRLTVDGLQAAFAPAPGKESSFWAGATGIPDTKTSYDKSSGEMAIRFLNTALALDPKRLAGEQNEFIRSVSVKTDGADTVLHVRLKPEVGWYTAKRMWVAESQFRLPYVWFTFAENRPDL</sequence>
<dbReference type="EMBL" id="FPBV01000016">
    <property type="protein sequence ID" value="SFU97599.1"/>
    <property type="molecule type" value="Genomic_DNA"/>
</dbReference>
<dbReference type="Proteomes" id="UP000183508">
    <property type="component" value="Unassembled WGS sequence"/>
</dbReference>
<evidence type="ECO:0000256" key="1">
    <source>
        <dbReference type="SAM" id="MobiDB-lite"/>
    </source>
</evidence>
<feature type="compositionally biased region" description="Polar residues" evidence="1">
    <location>
        <begin position="7"/>
        <end position="16"/>
    </location>
</feature>
<organism evidence="2 3">
    <name type="scientific">Alicyclobacillus macrosporangiidus</name>
    <dbReference type="NCBI Taxonomy" id="392015"/>
    <lineage>
        <taxon>Bacteria</taxon>
        <taxon>Bacillati</taxon>
        <taxon>Bacillota</taxon>
        <taxon>Bacilli</taxon>
        <taxon>Bacillales</taxon>
        <taxon>Alicyclobacillaceae</taxon>
        <taxon>Alicyclobacillus</taxon>
    </lineage>
</organism>
<gene>
    <name evidence="2" type="ORF">SAMN05421543_11669</name>
</gene>
<proteinExistence type="predicted"/>
<accession>A0A1I7KJH7</accession>
<dbReference type="AlphaFoldDB" id="A0A1I7KJH7"/>
<name>A0A1I7KJH7_9BACL</name>
<keyword evidence="3" id="KW-1185">Reference proteome</keyword>